<accession>A0A846ZNS9</accession>
<reference evidence="2 3" key="1">
    <citation type="journal article" date="2017" name="Int. J. Syst. Evol. Microbiol.">
        <title>Oleiagrimonas citrea sp. nov., a marine bacterium isolated from tidal flat sediment and emended description of the genus Oleiagrimonas Fang et al. 2015 and Oleiagrimonas soli.</title>
        <authorList>
            <person name="Yang S.H."/>
            <person name="Seo H.S."/>
            <person name="Seong C.N."/>
            <person name="Kwon K.K."/>
        </authorList>
    </citation>
    <scope>NUCLEOTIDE SEQUENCE [LARGE SCALE GENOMIC DNA]</scope>
    <source>
        <strain evidence="2 3">MEBiC09124</strain>
    </source>
</reference>
<name>A0A846ZNS9_9GAMM</name>
<dbReference type="Proteomes" id="UP000541636">
    <property type="component" value="Unassembled WGS sequence"/>
</dbReference>
<proteinExistence type="predicted"/>
<evidence type="ECO:0008006" key="4">
    <source>
        <dbReference type="Google" id="ProtNLM"/>
    </source>
</evidence>
<feature type="region of interest" description="Disordered" evidence="1">
    <location>
        <begin position="45"/>
        <end position="68"/>
    </location>
</feature>
<protein>
    <recommendedName>
        <fullName evidence="4">DUF2188 domain-containing protein</fullName>
    </recommendedName>
</protein>
<comment type="caution">
    <text evidence="2">The sequence shown here is derived from an EMBL/GenBank/DDBJ whole genome shotgun (WGS) entry which is preliminary data.</text>
</comment>
<sequence>MAPHIYLIEPSDGGWLIRRDTVATAQCADRISAVRLALALARGERSGSGDKVIVRMHEQRDESTASAQ</sequence>
<evidence type="ECO:0000313" key="2">
    <source>
        <dbReference type="EMBL" id="NKZ39238.1"/>
    </source>
</evidence>
<gene>
    <name evidence="2" type="ORF">HF690_09795</name>
</gene>
<evidence type="ECO:0000313" key="3">
    <source>
        <dbReference type="Proteomes" id="UP000541636"/>
    </source>
</evidence>
<dbReference type="EMBL" id="JAAZQD010000003">
    <property type="protein sequence ID" value="NKZ39238.1"/>
    <property type="molecule type" value="Genomic_DNA"/>
</dbReference>
<dbReference type="AlphaFoldDB" id="A0A846ZNS9"/>
<organism evidence="2 3">
    <name type="scientific">Oleiagrimonas citrea</name>
    <dbReference type="NCBI Taxonomy" id="1665687"/>
    <lineage>
        <taxon>Bacteria</taxon>
        <taxon>Pseudomonadati</taxon>
        <taxon>Pseudomonadota</taxon>
        <taxon>Gammaproteobacteria</taxon>
        <taxon>Lysobacterales</taxon>
        <taxon>Rhodanobacteraceae</taxon>
        <taxon>Oleiagrimonas</taxon>
    </lineage>
</organism>
<keyword evidence="3" id="KW-1185">Reference proteome</keyword>
<evidence type="ECO:0000256" key="1">
    <source>
        <dbReference type="SAM" id="MobiDB-lite"/>
    </source>
</evidence>
<dbReference type="RefSeq" id="WP_113064861.1">
    <property type="nucleotide sequence ID" value="NZ_JAAZQD010000003.1"/>
</dbReference>